<feature type="transmembrane region" description="Helical" evidence="1">
    <location>
        <begin position="82"/>
        <end position="107"/>
    </location>
</feature>
<dbReference type="Proteomes" id="UP000273778">
    <property type="component" value="Chromosome"/>
</dbReference>
<accession>A0A3N4DL30</accession>
<keyword evidence="1" id="KW-0812">Transmembrane</keyword>
<proteinExistence type="predicted"/>
<sequence length="111" mass="12271">MNDVALEGKQNFVKKLFFGGFRLVDVFWAGFVLISAIISLIVSKLTTVESLIIGDCLKSVYFILISIAVWKSASTYQGKKTWSVLAKIFSILTIFGSIFALGSWAMYVSSN</sequence>
<keyword evidence="1" id="KW-1133">Transmembrane helix</keyword>
<evidence type="ECO:0000313" key="4">
    <source>
        <dbReference type="Proteomes" id="UP000273778"/>
    </source>
</evidence>
<gene>
    <name evidence="3" type="ORF">EGC77_20340</name>
    <name evidence="2" type="ORF">EGC80_06660</name>
</gene>
<name>A0A3N4DL30_9GAMM</name>
<organism evidence="3 5">
    <name type="scientific">Shewanella psychromarinicola</name>
    <dbReference type="NCBI Taxonomy" id="2487742"/>
    <lineage>
        <taxon>Bacteria</taxon>
        <taxon>Pseudomonadati</taxon>
        <taxon>Pseudomonadota</taxon>
        <taxon>Gammaproteobacteria</taxon>
        <taxon>Alteromonadales</taxon>
        <taxon>Shewanellaceae</taxon>
        <taxon>Shewanella</taxon>
    </lineage>
</organism>
<dbReference type="OrthoDB" id="7597097at2"/>
<feature type="transmembrane region" description="Helical" evidence="1">
    <location>
        <begin position="48"/>
        <end position="70"/>
    </location>
</feature>
<reference evidence="2 4" key="1">
    <citation type="submission" date="2018-11" db="EMBL/GenBank/DDBJ databases">
        <title>Shewanella sp. M2.</title>
        <authorList>
            <person name="Hwang Y.J."/>
            <person name="Hwang C.Y."/>
        </authorList>
    </citation>
    <scope>NUCLEOTIDE SEQUENCE [LARGE SCALE GENOMIC DNA]</scope>
    <source>
        <strain evidence="2 4">M2</strain>
    </source>
</reference>
<keyword evidence="4" id="KW-1185">Reference proteome</keyword>
<evidence type="ECO:0000313" key="5">
    <source>
        <dbReference type="Proteomes" id="UP000278855"/>
    </source>
</evidence>
<dbReference type="Proteomes" id="UP000278855">
    <property type="component" value="Unassembled WGS sequence"/>
</dbReference>
<dbReference type="RefSeq" id="WP_124014087.1">
    <property type="nucleotide sequence ID" value="NZ_CP034073.1"/>
</dbReference>
<keyword evidence="1" id="KW-0472">Membrane</keyword>
<dbReference type="KEGG" id="spsr:EGC80_06660"/>
<evidence type="ECO:0000256" key="1">
    <source>
        <dbReference type="SAM" id="Phobius"/>
    </source>
</evidence>
<evidence type="ECO:0000313" key="2">
    <source>
        <dbReference type="EMBL" id="AZG34633.1"/>
    </source>
</evidence>
<protein>
    <submittedName>
        <fullName evidence="3">Uncharacterized protein</fullName>
    </submittedName>
</protein>
<feature type="transmembrane region" description="Helical" evidence="1">
    <location>
        <begin position="21"/>
        <end position="42"/>
    </location>
</feature>
<reference evidence="3" key="3">
    <citation type="submission" date="2018-11" db="EMBL/GenBank/DDBJ databases">
        <authorList>
            <person name="Hwang Y.J."/>
            <person name="Hwang C.Y."/>
        </authorList>
    </citation>
    <scope>NUCLEOTIDE SEQUENCE</scope>
    <source>
        <strain evidence="3">R106</strain>
    </source>
</reference>
<dbReference type="AlphaFoldDB" id="A0A3N4DL30"/>
<evidence type="ECO:0000313" key="3">
    <source>
        <dbReference type="EMBL" id="RPA22891.1"/>
    </source>
</evidence>
<dbReference type="EMBL" id="RKKB01000024">
    <property type="protein sequence ID" value="RPA22891.1"/>
    <property type="molecule type" value="Genomic_DNA"/>
</dbReference>
<reference evidence="5" key="2">
    <citation type="submission" date="2018-11" db="EMBL/GenBank/DDBJ databases">
        <title>Shewanella sp. R106.</title>
        <authorList>
            <person name="Hwang Y.J."/>
            <person name="Hwang C.Y."/>
        </authorList>
    </citation>
    <scope>NUCLEOTIDE SEQUENCE [LARGE SCALE GENOMIC DNA]</scope>
    <source>
        <strain evidence="5">R106</strain>
    </source>
</reference>
<dbReference type="EMBL" id="CP034073">
    <property type="protein sequence ID" value="AZG34633.1"/>
    <property type="molecule type" value="Genomic_DNA"/>
</dbReference>